<gene>
    <name evidence="1" type="ORF">C8P64_0630</name>
</gene>
<dbReference type="RefSeq" id="WP_108170586.1">
    <property type="nucleotide sequence ID" value="NZ_QBKQ01000001.1"/>
</dbReference>
<dbReference type="Pfam" id="PF13279">
    <property type="entry name" value="4HBT_2"/>
    <property type="match status" value="1"/>
</dbReference>
<reference evidence="1 2" key="1">
    <citation type="submission" date="2018-04" db="EMBL/GenBank/DDBJ databases">
        <title>Genomic Encyclopedia of Archaeal and Bacterial Type Strains, Phase II (KMG-II): from individual species to whole genera.</title>
        <authorList>
            <person name="Goeker M."/>
        </authorList>
    </citation>
    <scope>NUCLEOTIDE SEQUENCE [LARGE SCALE GENOMIC DNA]</scope>
    <source>
        <strain evidence="1 2">DSM 23082</strain>
    </source>
</reference>
<evidence type="ECO:0000313" key="1">
    <source>
        <dbReference type="EMBL" id="PTX44648.1"/>
    </source>
</evidence>
<dbReference type="InterPro" id="IPR029069">
    <property type="entry name" value="HotDog_dom_sf"/>
</dbReference>
<proteinExistence type="predicted"/>
<accession>A0A2T6ALF0</accession>
<dbReference type="Proteomes" id="UP000244174">
    <property type="component" value="Unassembled WGS sequence"/>
</dbReference>
<dbReference type="SUPFAM" id="SSF54637">
    <property type="entry name" value="Thioesterase/thiol ester dehydrase-isomerase"/>
    <property type="match status" value="1"/>
</dbReference>
<dbReference type="EMBL" id="QBKQ01000001">
    <property type="protein sequence ID" value="PTX44648.1"/>
    <property type="molecule type" value="Genomic_DNA"/>
</dbReference>
<sequence length="175" mass="21129">MIYYWLHIIFIYLGARFFWKKVDLAADLSRSRLVNLWDCDVRFMANSKYFYYMDFIRLELLFRSKLYDNTIKKGMFPVLGSQKIIYKNPLKCWSKFTITLVLDGWDDKWVYHKQIFRCKGEIYAIGITKVTFWKNKKAQDIRKIIADSGMEKAEMPPSPEIMEMFNDDHEILMRN</sequence>
<dbReference type="OrthoDB" id="1432498at2"/>
<dbReference type="AlphaFoldDB" id="A0A2T6ALF0"/>
<evidence type="ECO:0000313" key="2">
    <source>
        <dbReference type="Proteomes" id="UP000244174"/>
    </source>
</evidence>
<dbReference type="CDD" id="cd00586">
    <property type="entry name" value="4HBT"/>
    <property type="match status" value="1"/>
</dbReference>
<dbReference type="PANTHER" id="PTHR12475:SF4">
    <property type="entry name" value="PROTEIN THEM6"/>
    <property type="match status" value="1"/>
</dbReference>
<dbReference type="PANTHER" id="PTHR12475">
    <property type="match status" value="1"/>
</dbReference>
<organism evidence="1 2">
    <name type="scientific">Christiangramia gaetbulicola</name>
    <dbReference type="NCBI Taxonomy" id="703340"/>
    <lineage>
        <taxon>Bacteria</taxon>
        <taxon>Pseudomonadati</taxon>
        <taxon>Bacteroidota</taxon>
        <taxon>Flavobacteriia</taxon>
        <taxon>Flavobacteriales</taxon>
        <taxon>Flavobacteriaceae</taxon>
        <taxon>Christiangramia</taxon>
    </lineage>
</organism>
<keyword evidence="2" id="KW-1185">Reference proteome</keyword>
<protein>
    <submittedName>
        <fullName evidence="1">Acyl-CoA thioesterase FadM</fullName>
    </submittedName>
</protein>
<dbReference type="InterPro" id="IPR051490">
    <property type="entry name" value="THEM6_lcsJ_thioesterase"/>
</dbReference>
<dbReference type="Gene3D" id="3.10.129.10">
    <property type="entry name" value="Hotdog Thioesterase"/>
    <property type="match status" value="1"/>
</dbReference>
<name>A0A2T6ALF0_9FLAO</name>
<comment type="caution">
    <text evidence="1">The sequence shown here is derived from an EMBL/GenBank/DDBJ whole genome shotgun (WGS) entry which is preliminary data.</text>
</comment>